<sequence>MPYYVHLQEHVVDGMDELIAQRCYLVTAANATVAKKFLIGLSKYAQTPDAAIQTVKAVNLEWWNCDVGSAGAIQRLYNQIMFRRSDDYNSVEELHHCRGAILFCDLNAANWPILPINQNTSLDGLDQVVQVQSSGEDTLVTYVEPFYLE</sequence>
<evidence type="ECO:0000313" key="1">
    <source>
        <dbReference type="EMBL" id="GKZ19008.1"/>
    </source>
</evidence>
<name>A0A9W6DJM8_9EURO</name>
<evidence type="ECO:0000313" key="2">
    <source>
        <dbReference type="Proteomes" id="UP001143548"/>
    </source>
</evidence>
<proteinExistence type="predicted"/>
<accession>A0A9W6DJM8</accession>
<gene>
    <name evidence="1" type="ORF">AbraCBS73388_002982</name>
</gene>
<organism evidence="1 2">
    <name type="scientific">Aspergillus brasiliensis</name>
    <dbReference type="NCBI Taxonomy" id="319629"/>
    <lineage>
        <taxon>Eukaryota</taxon>
        <taxon>Fungi</taxon>
        <taxon>Dikarya</taxon>
        <taxon>Ascomycota</taxon>
        <taxon>Pezizomycotina</taxon>
        <taxon>Eurotiomycetes</taxon>
        <taxon>Eurotiomycetidae</taxon>
        <taxon>Eurotiales</taxon>
        <taxon>Aspergillaceae</taxon>
        <taxon>Aspergillus</taxon>
        <taxon>Aspergillus subgen. Circumdati</taxon>
    </lineage>
</organism>
<dbReference type="Proteomes" id="UP001143548">
    <property type="component" value="Unassembled WGS sequence"/>
</dbReference>
<dbReference type="EMBL" id="BROQ01000016">
    <property type="protein sequence ID" value="GKZ19008.1"/>
    <property type="molecule type" value="Genomic_DNA"/>
</dbReference>
<reference evidence="1" key="1">
    <citation type="submission" date="2022-07" db="EMBL/GenBank/DDBJ databases">
        <title>Taxonomy of Aspergillus series Nigri: significant species reduction supported by multi-species coalescent approaches.</title>
        <authorList>
            <person name="Bian C."/>
            <person name="Kusuya Y."/>
            <person name="Sklenar F."/>
            <person name="D'hooge E."/>
            <person name="Yaguchi T."/>
            <person name="Takahashi H."/>
            <person name="Hubka V."/>
        </authorList>
    </citation>
    <scope>NUCLEOTIDE SEQUENCE</scope>
    <source>
        <strain evidence="1">CBS 733.88</strain>
    </source>
</reference>
<protein>
    <submittedName>
        <fullName evidence="1">Uncharacterized protein</fullName>
    </submittedName>
</protein>
<dbReference type="AlphaFoldDB" id="A0A9W6DJM8"/>
<comment type="caution">
    <text evidence="1">The sequence shown here is derived from an EMBL/GenBank/DDBJ whole genome shotgun (WGS) entry which is preliminary data.</text>
</comment>